<feature type="transmembrane region" description="Helical" evidence="1">
    <location>
        <begin position="137"/>
        <end position="155"/>
    </location>
</feature>
<dbReference type="InterPro" id="IPR036938">
    <property type="entry name" value="PAP2/HPO_sf"/>
</dbReference>
<dbReference type="Pfam" id="PF01569">
    <property type="entry name" value="PAP2"/>
    <property type="match status" value="1"/>
</dbReference>
<reference evidence="4" key="1">
    <citation type="submission" date="2017-04" db="EMBL/GenBank/DDBJ databases">
        <authorList>
            <person name="Varghese N."/>
            <person name="Submissions S."/>
        </authorList>
    </citation>
    <scope>NUCLEOTIDE SEQUENCE [LARGE SCALE GENOMIC DNA]</scope>
    <source>
        <strain evidence="4">RKEM611</strain>
    </source>
</reference>
<dbReference type="OrthoDB" id="5292764at2"/>
<feature type="transmembrane region" description="Helical" evidence="1">
    <location>
        <begin position="61"/>
        <end position="81"/>
    </location>
</feature>
<sequence length="193" mass="21941">MNFGDVLNFLKSADLYLLYQVNLGWSNPALDLIMRAISSHTIWLIPLGGWAYLCIRRKQKFWWLGVLLLLIGVGLADLFAYQVLKPYFGRLRPCKVDEMVRVVHSCGGMYSFPSNHATNSMVLAGILLWWSRPLVGGVFVAISLLVGLSRVYLGVHYPLDISFGFLLGLTWASVLSLMMKRVEWVRVRMINVF</sequence>
<feature type="transmembrane region" description="Helical" evidence="1">
    <location>
        <begin position="32"/>
        <end position="54"/>
    </location>
</feature>
<proteinExistence type="predicted"/>
<organism evidence="3 4">
    <name type="scientific">Pseudobacteriovorax antillogorgiicola</name>
    <dbReference type="NCBI Taxonomy" id="1513793"/>
    <lineage>
        <taxon>Bacteria</taxon>
        <taxon>Pseudomonadati</taxon>
        <taxon>Bdellovibrionota</taxon>
        <taxon>Oligoflexia</taxon>
        <taxon>Oligoflexales</taxon>
        <taxon>Pseudobacteriovoracaceae</taxon>
        <taxon>Pseudobacteriovorax</taxon>
    </lineage>
</organism>
<evidence type="ECO:0000256" key="1">
    <source>
        <dbReference type="SAM" id="Phobius"/>
    </source>
</evidence>
<dbReference type="SMART" id="SM00014">
    <property type="entry name" value="acidPPc"/>
    <property type="match status" value="1"/>
</dbReference>
<dbReference type="Gene3D" id="1.20.144.10">
    <property type="entry name" value="Phosphatidic acid phosphatase type 2/haloperoxidase"/>
    <property type="match status" value="2"/>
</dbReference>
<keyword evidence="4" id="KW-1185">Reference proteome</keyword>
<dbReference type="EMBL" id="FWZT01000001">
    <property type="protein sequence ID" value="SME90636.1"/>
    <property type="molecule type" value="Genomic_DNA"/>
</dbReference>
<feature type="domain" description="Phosphatidic acid phosphatase type 2/haloperoxidase" evidence="2">
    <location>
        <begin position="66"/>
        <end position="176"/>
    </location>
</feature>
<dbReference type="STRING" id="1513793.SAMN06296036_101381"/>
<evidence type="ECO:0000313" key="3">
    <source>
        <dbReference type="EMBL" id="SME90636.1"/>
    </source>
</evidence>
<dbReference type="InterPro" id="IPR000326">
    <property type="entry name" value="PAP2/HPO"/>
</dbReference>
<name>A0A1Y6B404_9BACT</name>
<keyword evidence="1" id="KW-0472">Membrane</keyword>
<protein>
    <submittedName>
        <fullName evidence="3">Undecaprenyl-diphosphatase</fullName>
    </submittedName>
</protein>
<feature type="transmembrane region" description="Helical" evidence="1">
    <location>
        <begin position="161"/>
        <end position="179"/>
    </location>
</feature>
<evidence type="ECO:0000313" key="4">
    <source>
        <dbReference type="Proteomes" id="UP000192907"/>
    </source>
</evidence>
<keyword evidence="1" id="KW-1133">Transmembrane helix</keyword>
<gene>
    <name evidence="3" type="ORF">SAMN06296036_101381</name>
</gene>
<dbReference type="PANTHER" id="PTHR14969">
    <property type="entry name" value="SPHINGOSINE-1-PHOSPHATE PHOSPHOHYDROLASE"/>
    <property type="match status" value="1"/>
</dbReference>
<evidence type="ECO:0000259" key="2">
    <source>
        <dbReference type="SMART" id="SM00014"/>
    </source>
</evidence>
<keyword evidence="1" id="KW-0812">Transmembrane</keyword>
<dbReference type="AlphaFoldDB" id="A0A1Y6B404"/>
<dbReference type="PANTHER" id="PTHR14969:SF13">
    <property type="entry name" value="AT30094P"/>
    <property type="match status" value="1"/>
</dbReference>
<accession>A0A1Y6B404</accession>
<dbReference type="Proteomes" id="UP000192907">
    <property type="component" value="Unassembled WGS sequence"/>
</dbReference>
<dbReference type="SUPFAM" id="SSF48317">
    <property type="entry name" value="Acid phosphatase/Vanadium-dependent haloperoxidase"/>
    <property type="match status" value="1"/>
</dbReference>
<dbReference type="RefSeq" id="WP_132314504.1">
    <property type="nucleotide sequence ID" value="NZ_FWZT01000001.1"/>
</dbReference>